<dbReference type="VEuPathDB" id="FungiDB:PTTG_07010"/>
<feature type="region of interest" description="Disordered" evidence="1">
    <location>
        <begin position="168"/>
        <end position="209"/>
    </location>
</feature>
<gene>
    <name evidence="2" type="ORF">PTTG_07010</name>
</gene>
<evidence type="ECO:0000313" key="3">
    <source>
        <dbReference type="EnsemblFungi" id="PTTG_07010-t43_1-p1"/>
    </source>
</evidence>
<reference evidence="3 4" key="3">
    <citation type="journal article" date="2017" name="G3 (Bethesda)">
        <title>Comparative analysis highlights variable genome content of wheat rusts and divergence of the mating loci.</title>
        <authorList>
            <person name="Cuomo C.A."/>
            <person name="Bakkeren G."/>
            <person name="Khalil H.B."/>
            <person name="Panwar V."/>
            <person name="Joly D."/>
            <person name="Linning R."/>
            <person name="Sakthikumar S."/>
            <person name="Song X."/>
            <person name="Adiconis X."/>
            <person name="Fan L."/>
            <person name="Goldberg J.M."/>
            <person name="Levin J.Z."/>
            <person name="Young S."/>
            <person name="Zeng Q."/>
            <person name="Anikster Y."/>
            <person name="Bruce M."/>
            <person name="Wang M."/>
            <person name="Yin C."/>
            <person name="McCallum B."/>
            <person name="Szabo L.J."/>
            <person name="Hulbert S."/>
            <person name="Chen X."/>
            <person name="Fellers J.P."/>
        </authorList>
    </citation>
    <scope>NUCLEOTIDE SEQUENCE</scope>
    <source>
        <strain evidence="3">isolate 1-1 / race 1 (BBBD)</strain>
        <strain evidence="4">Isolate 1-1 / race 1 (BBBD)</strain>
    </source>
</reference>
<reference evidence="3" key="4">
    <citation type="submission" date="2025-05" db="UniProtKB">
        <authorList>
            <consortium name="EnsemblFungi"/>
        </authorList>
    </citation>
    <scope>IDENTIFICATION</scope>
    <source>
        <strain evidence="3">isolate 1-1 / race 1 (BBBD)</strain>
    </source>
</reference>
<feature type="compositionally biased region" description="Polar residues" evidence="1">
    <location>
        <begin position="432"/>
        <end position="442"/>
    </location>
</feature>
<evidence type="ECO:0000313" key="4">
    <source>
        <dbReference type="Proteomes" id="UP000005240"/>
    </source>
</evidence>
<keyword evidence="4" id="KW-1185">Reference proteome</keyword>
<organism evidence="2">
    <name type="scientific">Puccinia triticina (isolate 1-1 / race 1 (BBBD))</name>
    <name type="common">Brown leaf rust fungus</name>
    <dbReference type="NCBI Taxonomy" id="630390"/>
    <lineage>
        <taxon>Eukaryota</taxon>
        <taxon>Fungi</taxon>
        <taxon>Dikarya</taxon>
        <taxon>Basidiomycota</taxon>
        <taxon>Pucciniomycotina</taxon>
        <taxon>Pucciniomycetes</taxon>
        <taxon>Pucciniales</taxon>
        <taxon>Pucciniaceae</taxon>
        <taxon>Puccinia</taxon>
    </lineage>
</organism>
<reference evidence="2" key="2">
    <citation type="submission" date="2016-05" db="EMBL/GenBank/DDBJ databases">
        <title>Comparative analysis highlights variable genome content of wheat rusts and divergence of the mating loci.</title>
        <authorList>
            <person name="Cuomo C.A."/>
            <person name="Bakkeren G."/>
            <person name="Szabo L."/>
            <person name="Khalil H."/>
            <person name="Joly D."/>
            <person name="Goldberg J."/>
            <person name="Young S."/>
            <person name="Zeng Q."/>
            <person name="Fellers J."/>
        </authorList>
    </citation>
    <scope>NUCLEOTIDE SEQUENCE [LARGE SCALE GENOMIC DNA]</scope>
    <source>
        <strain evidence="2">1-1 BBBD Race 1</strain>
    </source>
</reference>
<feature type="compositionally biased region" description="Pro residues" evidence="1">
    <location>
        <begin position="170"/>
        <end position="183"/>
    </location>
</feature>
<name>A0A0C4F1N9_PUCT1</name>
<evidence type="ECO:0000256" key="1">
    <source>
        <dbReference type="SAM" id="MobiDB-lite"/>
    </source>
</evidence>
<accession>A0A0C4F1N9</accession>
<dbReference type="AlphaFoldDB" id="A0A0C4F1N9"/>
<dbReference type="EMBL" id="ADAS02000148">
    <property type="protein sequence ID" value="OAV88919.1"/>
    <property type="molecule type" value="Genomic_DNA"/>
</dbReference>
<dbReference type="EnsemblFungi" id="PTTG_07010-t43_1">
    <property type="protein sequence ID" value="PTTG_07010-t43_1-p1"/>
    <property type="gene ID" value="PTTG_07010"/>
</dbReference>
<feature type="compositionally biased region" description="Polar residues" evidence="1">
    <location>
        <begin position="405"/>
        <end position="425"/>
    </location>
</feature>
<evidence type="ECO:0000313" key="2">
    <source>
        <dbReference type="EMBL" id="OAV88919.1"/>
    </source>
</evidence>
<feature type="compositionally biased region" description="Polar residues" evidence="1">
    <location>
        <begin position="16"/>
        <end position="25"/>
    </location>
</feature>
<dbReference type="Proteomes" id="UP000005240">
    <property type="component" value="Unassembled WGS sequence"/>
</dbReference>
<feature type="region of interest" description="Disordered" evidence="1">
    <location>
        <begin position="383"/>
        <end position="453"/>
    </location>
</feature>
<protein>
    <submittedName>
        <fullName evidence="2 3">Uncharacterized protein</fullName>
    </submittedName>
</protein>
<proteinExistence type="predicted"/>
<sequence>MAQTGTEGTPKVKEQVAQQIVTDNLTSKNAKKKTKTTAPTDRETRSSSKAPGETANPTEQVAPKGSQPAQREDNQTGGSNAVVSSYRGLLGDKQPGDTASTPVNADDAEPLTTHESSSNEEAIRLKINKLTDRALAAEEAGNAALAERFFKICEGLSTRKPIQATAPATLIPPRPAPTQPWAPSPIATKDAPPTGESNATPDGVMFNNDARPTSHNVGFTPFFKKNLMELRSPLPLTIFNEVWQDKAIIHYAQKRSKADETNVDKDRYTGYPYPCEYTQTYAKWSIYHQGFHAALIQVANYPKFSRWLLIHKRHCDNLVTQHGFMTGLCYDINVRTNAFAHQIPMPNGALLINNISVLNNVISQKIIARCQKFDETDYTENPYIKGGSRAKWDPVTGTDPAKSDAQANATGPTSKASSSGGNQPNGKGAANQRAQLPHDQQGSGSGRYPRSQG</sequence>
<reference evidence="2" key="1">
    <citation type="submission" date="2009-11" db="EMBL/GenBank/DDBJ databases">
        <authorList>
            <consortium name="The Broad Institute Genome Sequencing Platform"/>
            <person name="Ward D."/>
            <person name="Feldgarden M."/>
            <person name="Earl A."/>
            <person name="Young S.K."/>
            <person name="Zeng Q."/>
            <person name="Koehrsen M."/>
            <person name="Alvarado L."/>
            <person name="Berlin A."/>
            <person name="Bochicchio J."/>
            <person name="Borenstein D."/>
            <person name="Chapman S.B."/>
            <person name="Chen Z."/>
            <person name="Engels R."/>
            <person name="Freedman E."/>
            <person name="Gellesch M."/>
            <person name="Goldberg J."/>
            <person name="Griggs A."/>
            <person name="Gujja S."/>
            <person name="Heilman E."/>
            <person name="Heiman D."/>
            <person name="Hepburn T."/>
            <person name="Howarth C."/>
            <person name="Jen D."/>
            <person name="Larson L."/>
            <person name="Lewis B."/>
            <person name="Mehta T."/>
            <person name="Park D."/>
            <person name="Pearson M."/>
            <person name="Roberts A."/>
            <person name="Saif S."/>
            <person name="Shea T."/>
            <person name="Shenoy N."/>
            <person name="Sisk P."/>
            <person name="Stolte C."/>
            <person name="Sykes S."/>
            <person name="Thomson T."/>
            <person name="Walk T."/>
            <person name="White J."/>
            <person name="Yandava C."/>
            <person name="Izard J."/>
            <person name="Baranova O.V."/>
            <person name="Blanton J.M."/>
            <person name="Tanner A.C."/>
            <person name="Dewhirst F.E."/>
            <person name="Haas B."/>
            <person name="Nusbaum C."/>
            <person name="Birren B."/>
        </authorList>
    </citation>
    <scope>NUCLEOTIDE SEQUENCE [LARGE SCALE GENOMIC DNA]</scope>
    <source>
        <strain evidence="2">1-1 BBBD Race 1</strain>
    </source>
</reference>
<dbReference type="STRING" id="630390.A0A0C4F1N9"/>
<feature type="region of interest" description="Disordered" evidence="1">
    <location>
        <begin position="1"/>
        <end position="120"/>
    </location>
</feature>